<gene>
    <name evidence="1" type="ORF">CLPUN_04470</name>
</gene>
<dbReference type="AlphaFoldDB" id="A0A1S8TWQ9"/>
<proteinExistence type="predicted"/>
<name>A0A1S8TWQ9_9CLOT</name>
<reference evidence="1 2" key="1">
    <citation type="submission" date="2016-05" db="EMBL/GenBank/DDBJ databases">
        <title>Microbial solvent formation.</title>
        <authorList>
            <person name="Poehlein A."/>
            <person name="Montoya Solano J.D."/>
            <person name="Flitsch S."/>
            <person name="Krabben P."/>
            <person name="Duerre P."/>
            <person name="Daniel R."/>
        </authorList>
    </citation>
    <scope>NUCLEOTIDE SEQUENCE [LARGE SCALE GENOMIC DNA]</scope>
    <source>
        <strain evidence="1 2">DSM 2619</strain>
    </source>
</reference>
<accession>A0A1S8TWQ9</accession>
<evidence type="ECO:0000313" key="1">
    <source>
        <dbReference type="EMBL" id="OOM82187.1"/>
    </source>
</evidence>
<dbReference type="EMBL" id="LZZM01000023">
    <property type="protein sequence ID" value="OOM82187.1"/>
    <property type="molecule type" value="Genomic_DNA"/>
</dbReference>
<protein>
    <submittedName>
        <fullName evidence="1">Uncharacterized protein</fullName>
    </submittedName>
</protein>
<keyword evidence="2" id="KW-1185">Reference proteome</keyword>
<organism evidence="1 2">
    <name type="scientific">Clostridium puniceum</name>
    <dbReference type="NCBI Taxonomy" id="29367"/>
    <lineage>
        <taxon>Bacteria</taxon>
        <taxon>Bacillati</taxon>
        <taxon>Bacillota</taxon>
        <taxon>Clostridia</taxon>
        <taxon>Eubacteriales</taxon>
        <taxon>Clostridiaceae</taxon>
        <taxon>Clostridium</taxon>
    </lineage>
</organism>
<dbReference type="RefSeq" id="WP_242954023.1">
    <property type="nucleotide sequence ID" value="NZ_LZZM01000023.1"/>
</dbReference>
<dbReference type="Proteomes" id="UP000190890">
    <property type="component" value="Unassembled WGS sequence"/>
</dbReference>
<dbReference type="SUPFAM" id="SSF53187">
    <property type="entry name" value="Zn-dependent exopeptidases"/>
    <property type="match status" value="1"/>
</dbReference>
<dbReference type="STRING" id="29367.CLPUN_04470"/>
<comment type="caution">
    <text evidence="1">The sequence shown here is derived from an EMBL/GenBank/DDBJ whole genome shotgun (WGS) entry which is preliminary data.</text>
</comment>
<sequence length="77" mass="8918">MIIGLRGGHSSNCVGAVGIVKEYEQMQELYKAVSQVLTSYGHTVIDCNSNEQMQMRNYQKERQRQIMRRLIYLSAYT</sequence>
<evidence type="ECO:0000313" key="2">
    <source>
        <dbReference type="Proteomes" id="UP000190890"/>
    </source>
</evidence>